<dbReference type="Proteomes" id="UP000302218">
    <property type="component" value="Chromosome"/>
</dbReference>
<dbReference type="InterPro" id="IPR028871">
    <property type="entry name" value="BlueCu_1_BS"/>
</dbReference>
<reference evidence="9" key="1">
    <citation type="submission" date="2019-05" db="EMBL/GenBank/DDBJ databases">
        <title>Genome sequence and methylation pattern of the halophilic Archaeon Natrinema versiforme BOL5-4.</title>
        <authorList>
            <person name="DasSarma P."/>
            <person name="Anton B.P."/>
            <person name="DasSarma S.L."/>
            <person name="Martinez F.L."/>
            <person name="Guzman D."/>
            <person name="Roberts R.J."/>
            <person name="DasSarma S."/>
        </authorList>
    </citation>
    <scope>NUCLEOTIDE SEQUENCE [LARGE SCALE GENOMIC DNA]</scope>
    <source>
        <strain evidence="9">BOL5-4</strain>
    </source>
</reference>
<keyword evidence="2" id="KW-0813">Transport</keyword>
<evidence type="ECO:0000256" key="1">
    <source>
        <dbReference type="ARBA" id="ARBA00004370"/>
    </source>
</evidence>
<evidence type="ECO:0000313" key="9">
    <source>
        <dbReference type="Proteomes" id="UP000302218"/>
    </source>
</evidence>
<accession>A0A4P8WLU8</accession>
<evidence type="ECO:0000259" key="7">
    <source>
        <dbReference type="Pfam" id="PF00127"/>
    </source>
</evidence>
<feature type="domain" description="Blue (type 1) copper" evidence="7">
    <location>
        <begin position="46"/>
        <end position="143"/>
    </location>
</feature>
<dbReference type="RefSeq" id="WP_138245649.1">
    <property type="nucleotide sequence ID" value="NZ_CP040330.1"/>
</dbReference>
<evidence type="ECO:0000256" key="3">
    <source>
        <dbReference type="ARBA" id="ARBA00022723"/>
    </source>
</evidence>
<dbReference type="GeneID" id="40266160"/>
<dbReference type="PANTHER" id="PTHR34192">
    <property type="entry name" value="PLASTOCYANIN MAJOR ISOFORM, CHLOROPLASTIC-RELATED"/>
    <property type="match status" value="1"/>
</dbReference>
<dbReference type="AlphaFoldDB" id="A0A4P8WLU8"/>
<dbReference type="PROSITE" id="PS00196">
    <property type="entry name" value="COPPER_BLUE"/>
    <property type="match status" value="1"/>
</dbReference>
<name>A0A4P8WLU8_9EURY</name>
<dbReference type="PANTHER" id="PTHR34192:SF10">
    <property type="entry name" value="PLASTOCYANIN MAJOR ISOFORM, CHLOROPLASTIC-RELATED"/>
    <property type="match status" value="1"/>
</dbReference>
<dbReference type="Pfam" id="PF00127">
    <property type="entry name" value="Copper-bind"/>
    <property type="match status" value="1"/>
</dbReference>
<dbReference type="Gene3D" id="2.60.40.420">
    <property type="entry name" value="Cupredoxins - blue copper proteins"/>
    <property type="match status" value="1"/>
</dbReference>
<evidence type="ECO:0000256" key="5">
    <source>
        <dbReference type="ARBA" id="ARBA00023008"/>
    </source>
</evidence>
<dbReference type="GO" id="GO:0009055">
    <property type="term" value="F:electron transfer activity"/>
    <property type="evidence" value="ECO:0007669"/>
    <property type="project" value="InterPro"/>
</dbReference>
<evidence type="ECO:0000313" key="8">
    <source>
        <dbReference type="EMBL" id="QCS43183.1"/>
    </source>
</evidence>
<dbReference type="GO" id="GO:0005507">
    <property type="term" value="F:copper ion binding"/>
    <property type="evidence" value="ECO:0007669"/>
    <property type="project" value="InterPro"/>
</dbReference>
<evidence type="ECO:0000256" key="4">
    <source>
        <dbReference type="ARBA" id="ARBA00022982"/>
    </source>
</evidence>
<keyword evidence="5" id="KW-0186">Copper</keyword>
<dbReference type="PROSITE" id="PS51257">
    <property type="entry name" value="PROKAR_LIPOPROTEIN"/>
    <property type="match status" value="1"/>
</dbReference>
<dbReference type="KEGG" id="nvr:FEJ81_12765"/>
<gene>
    <name evidence="8" type="ORF">FEJ81_12765</name>
</gene>
<comment type="subcellular location">
    <subcellularLocation>
        <location evidence="1">Membrane</location>
    </subcellularLocation>
</comment>
<sequence>MQRRVYLAAVGTAVSATLAGCSSVRSAFDDDESCSGADCYIGMTRTEFTPESHEVSVGDTVVWKNTSEAYHTVTAYESKIPDEAEYFASGGYESQAAAYDAWDDHGGELGTRDTYEHTFEVPGTYDYFCIPHERAQMVGEIVVTE</sequence>
<evidence type="ECO:0000256" key="6">
    <source>
        <dbReference type="ARBA" id="ARBA00023136"/>
    </source>
</evidence>
<dbReference type="SUPFAM" id="SSF49503">
    <property type="entry name" value="Cupredoxins"/>
    <property type="match status" value="1"/>
</dbReference>
<dbReference type="GO" id="GO:0016020">
    <property type="term" value="C:membrane"/>
    <property type="evidence" value="ECO:0007669"/>
    <property type="project" value="UniProtKB-SubCell"/>
</dbReference>
<dbReference type="InterPro" id="IPR000923">
    <property type="entry name" value="BlueCu_1"/>
</dbReference>
<keyword evidence="4" id="KW-0249">Electron transport</keyword>
<keyword evidence="6" id="KW-0472">Membrane</keyword>
<protein>
    <submittedName>
        <fullName evidence="8">Halocyanin</fullName>
    </submittedName>
</protein>
<dbReference type="OrthoDB" id="4392at2157"/>
<proteinExistence type="predicted"/>
<keyword evidence="3" id="KW-0479">Metal-binding</keyword>
<organism evidence="8 9">
    <name type="scientific">Natrinema versiforme</name>
    <dbReference type="NCBI Taxonomy" id="88724"/>
    <lineage>
        <taxon>Archaea</taxon>
        <taxon>Methanobacteriati</taxon>
        <taxon>Methanobacteriota</taxon>
        <taxon>Stenosarchaea group</taxon>
        <taxon>Halobacteria</taxon>
        <taxon>Halobacteriales</taxon>
        <taxon>Natrialbaceae</taxon>
        <taxon>Natrinema</taxon>
    </lineage>
</organism>
<dbReference type="InterPro" id="IPR008972">
    <property type="entry name" value="Cupredoxin"/>
</dbReference>
<dbReference type="EMBL" id="CP040330">
    <property type="protein sequence ID" value="QCS43183.1"/>
    <property type="molecule type" value="Genomic_DNA"/>
</dbReference>
<evidence type="ECO:0000256" key="2">
    <source>
        <dbReference type="ARBA" id="ARBA00022448"/>
    </source>
</evidence>